<sequence length="65" mass="7284">MDVQFDQMNQLIVHKTHVVIAGADELDTVTSAIDLRVGTDPVVRSFLLSEVLFPLPTFEVRCGWL</sequence>
<proteinExistence type="predicted"/>
<evidence type="ECO:0000313" key="1">
    <source>
        <dbReference type="EMBL" id="GJN42935.1"/>
    </source>
</evidence>
<name>A0AAV5G9H6_CORAM</name>
<gene>
    <name evidence="1" type="ORF">CAT723_14140</name>
</gene>
<dbReference type="EMBL" id="BQKK01000002">
    <property type="protein sequence ID" value="GJN42935.1"/>
    <property type="molecule type" value="Genomic_DNA"/>
</dbReference>
<reference evidence="1" key="1">
    <citation type="submission" date="2021-12" db="EMBL/GenBank/DDBJ databases">
        <title>Draft genome sequence of Corynebacterium ammoniagenes strain T-723.</title>
        <authorList>
            <person name="Matsuzawa M."/>
            <person name="Hiratani M."/>
            <person name="Abe I."/>
            <person name="Tsuji Y."/>
            <person name="Nakamura J."/>
        </authorList>
    </citation>
    <scope>NUCLEOTIDE SEQUENCE</scope>
    <source>
        <strain evidence="1">T-723</strain>
    </source>
</reference>
<dbReference type="Proteomes" id="UP001054925">
    <property type="component" value="Unassembled WGS sequence"/>
</dbReference>
<organism evidence="1 2">
    <name type="scientific">Corynebacterium ammoniagenes</name>
    <name type="common">Brevibacterium ammoniagenes</name>
    <dbReference type="NCBI Taxonomy" id="1697"/>
    <lineage>
        <taxon>Bacteria</taxon>
        <taxon>Bacillati</taxon>
        <taxon>Actinomycetota</taxon>
        <taxon>Actinomycetes</taxon>
        <taxon>Mycobacteriales</taxon>
        <taxon>Corynebacteriaceae</taxon>
        <taxon>Corynebacterium</taxon>
    </lineage>
</organism>
<evidence type="ECO:0000313" key="2">
    <source>
        <dbReference type="Proteomes" id="UP001054925"/>
    </source>
</evidence>
<comment type="caution">
    <text evidence="1">The sequence shown here is derived from an EMBL/GenBank/DDBJ whole genome shotgun (WGS) entry which is preliminary data.</text>
</comment>
<accession>A0AAV5G9H6</accession>
<dbReference type="AlphaFoldDB" id="A0AAV5G9H6"/>
<protein>
    <submittedName>
        <fullName evidence="1">Uncharacterized protein</fullName>
    </submittedName>
</protein>